<name>A0A5M9MQE9_9EURO</name>
<sequence length="435" mass="47309">MGCTTKNPTAHPMQKHQFQSKQPPTDDRSHYGGSSSGQNAPGRLMVEGEGRRSVREKFNVDTQTGGVSLQVPIQTSPGCSGFGFGPSLGLAYSSGSAAGNGVFGLGWHLSGAEAISRQTLRSIPVYNNDTDSVHSRVGELIPVVDAGGCFVETIRGAHRIRTYRPRVEGDPMRIEYWIETDHPNRIHWRAITSENITTIYGKVEQARISRGADDGGAERTFSWLACATYDGQGNEIVYEYKAEDESGVRPELDVCETSRSGQLASLALCAAGPTLDVSGCFDYGEHDEFVPSPGDKGIWPVRPDLFSVCNGGFELRTYRVCRHILMFHHFEKELGMKDCLVAATAFQYTSDATSQATFLQSCTILGYSPTSQAGAYESVSLPPTEFKYCKALELEKLQAEELHINLSGLSMQGAQWVDFNGDGAPGVLVDIPSAR</sequence>
<reference evidence="5 6" key="1">
    <citation type="submission" date="2019-08" db="EMBL/GenBank/DDBJ databases">
        <title>The genome sequence of a newly discovered highly antifungal drug resistant Aspergillus species, Aspergillus tanneri NIH 1004.</title>
        <authorList>
            <person name="Mounaud S."/>
            <person name="Singh I."/>
            <person name="Joardar V."/>
            <person name="Pakala S."/>
            <person name="Pakala S."/>
            <person name="Venepally P."/>
            <person name="Chung J.K."/>
            <person name="Losada L."/>
            <person name="Nierman W.C."/>
        </authorList>
    </citation>
    <scope>NUCLEOTIDE SEQUENCE [LARGE SCALE GENOMIC DNA]</scope>
    <source>
        <strain evidence="5 6">NIH1004</strain>
    </source>
</reference>
<comment type="subcellular location">
    <subcellularLocation>
        <location evidence="1">Secreted</location>
    </subcellularLocation>
</comment>
<dbReference type="PRINTS" id="PR01341">
    <property type="entry name" value="SALSPVBPROT"/>
</dbReference>
<feature type="region of interest" description="Disordered" evidence="4">
    <location>
        <begin position="1"/>
        <end position="44"/>
    </location>
</feature>
<keyword evidence="2" id="KW-0964">Secreted</keyword>
<dbReference type="AlphaFoldDB" id="A0A5M9MQE9"/>
<dbReference type="VEuPathDB" id="FungiDB:EYZ11_010773"/>
<proteinExistence type="predicted"/>
<comment type="caution">
    <text evidence="5">The sequence shown here is derived from an EMBL/GenBank/DDBJ whole genome shotgun (WGS) entry which is preliminary data.</text>
</comment>
<dbReference type="Proteomes" id="UP000324241">
    <property type="component" value="Unassembled WGS sequence"/>
</dbReference>
<evidence type="ECO:0000256" key="3">
    <source>
        <dbReference type="ARBA" id="ARBA00023026"/>
    </source>
</evidence>
<evidence type="ECO:0000313" key="5">
    <source>
        <dbReference type="EMBL" id="KAA8646769.1"/>
    </source>
</evidence>
<evidence type="ECO:0000256" key="4">
    <source>
        <dbReference type="SAM" id="MobiDB-lite"/>
    </source>
</evidence>
<evidence type="ECO:0000313" key="6">
    <source>
        <dbReference type="Proteomes" id="UP000324241"/>
    </source>
</evidence>
<dbReference type="EMBL" id="QUQM01000004">
    <property type="protein sequence ID" value="KAA8646769.1"/>
    <property type="molecule type" value="Genomic_DNA"/>
</dbReference>
<dbReference type="InterPro" id="IPR003284">
    <property type="entry name" value="Sal_SpvB"/>
</dbReference>
<dbReference type="RefSeq" id="XP_033426130.1">
    <property type="nucleotide sequence ID" value="XM_033570098.1"/>
</dbReference>
<evidence type="ECO:0000256" key="2">
    <source>
        <dbReference type="ARBA" id="ARBA00022525"/>
    </source>
</evidence>
<protein>
    <submittedName>
        <fullName evidence="5">Uncharacterized protein</fullName>
    </submittedName>
</protein>
<keyword evidence="3" id="KW-0843">Virulence</keyword>
<evidence type="ECO:0000256" key="1">
    <source>
        <dbReference type="ARBA" id="ARBA00004613"/>
    </source>
</evidence>
<dbReference type="GeneID" id="54328146"/>
<dbReference type="GO" id="GO:0005576">
    <property type="term" value="C:extracellular region"/>
    <property type="evidence" value="ECO:0007669"/>
    <property type="project" value="UniProtKB-SubCell"/>
</dbReference>
<dbReference type="GO" id="GO:0005737">
    <property type="term" value="C:cytoplasm"/>
    <property type="evidence" value="ECO:0007669"/>
    <property type="project" value="InterPro"/>
</dbReference>
<dbReference type="OrthoDB" id="5426877at2759"/>
<dbReference type="Pfam" id="PF03534">
    <property type="entry name" value="SpvB"/>
    <property type="match status" value="2"/>
</dbReference>
<accession>A0A5M9MQE9</accession>
<gene>
    <name evidence="5" type="ORF">ATNIH1004_005444</name>
</gene>
<organism evidence="5 6">
    <name type="scientific">Aspergillus tanneri</name>
    <dbReference type="NCBI Taxonomy" id="1220188"/>
    <lineage>
        <taxon>Eukaryota</taxon>
        <taxon>Fungi</taxon>
        <taxon>Dikarya</taxon>
        <taxon>Ascomycota</taxon>
        <taxon>Pezizomycotina</taxon>
        <taxon>Eurotiomycetes</taxon>
        <taxon>Eurotiomycetidae</taxon>
        <taxon>Eurotiales</taxon>
        <taxon>Aspergillaceae</taxon>
        <taxon>Aspergillus</taxon>
        <taxon>Aspergillus subgen. Circumdati</taxon>
    </lineage>
</organism>